<gene>
    <name evidence="2" type="ORF">PgNI_10734</name>
</gene>
<organism evidence="1 2">
    <name type="scientific">Pyricularia grisea</name>
    <name type="common">Crabgrass-specific blast fungus</name>
    <name type="synonym">Magnaporthe grisea</name>
    <dbReference type="NCBI Taxonomy" id="148305"/>
    <lineage>
        <taxon>Eukaryota</taxon>
        <taxon>Fungi</taxon>
        <taxon>Dikarya</taxon>
        <taxon>Ascomycota</taxon>
        <taxon>Pezizomycotina</taxon>
        <taxon>Sordariomycetes</taxon>
        <taxon>Sordariomycetidae</taxon>
        <taxon>Magnaporthales</taxon>
        <taxon>Pyriculariaceae</taxon>
        <taxon>Pyricularia</taxon>
    </lineage>
</organism>
<accession>A0A6P8AYK5</accession>
<sequence length="91" mass="10427">MLLLLLLLFVATTLLLLLVLLLLLLLLLWRILLGVYCTRTPKTEKAQAAAAEFLYLYSLEATTCGPRYQGEWRIKWSVWVSSCPCNLILTR</sequence>
<dbReference type="AlphaFoldDB" id="A0A6P8AYK5"/>
<dbReference type="RefSeq" id="XP_030980021.1">
    <property type="nucleotide sequence ID" value="XM_031130707.1"/>
</dbReference>
<reference evidence="2" key="3">
    <citation type="submission" date="2025-08" db="UniProtKB">
        <authorList>
            <consortium name="RefSeq"/>
        </authorList>
    </citation>
    <scope>IDENTIFICATION</scope>
    <source>
        <strain evidence="2">NI907</strain>
    </source>
</reference>
<evidence type="ECO:0000313" key="2">
    <source>
        <dbReference type="RefSeq" id="XP_030980021.1"/>
    </source>
</evidence>
<keyword evidence="1" id="KW-1185">Reference proteome</keyword>
<dbReference type="KEGG" id="pgri:PgNI_10734"/>
<proteinExistence type="predicted"/>
<name>A0A6P8AYK5_PYRGI</name>
<protein>
    <submittedName>
        <fullName evidence="2">Uncharacterized protein</fullName>
    </submittedName>
</protein>
<reference evidence="2" key="2">
    <citation type="submission" date="2019-10" db="EMBL/GenBank/DDBJ databases">
        <authorList>
            <consortium name="NCBI Genome Project"/>
        </authorList>
    </citation>
    <scope>NUCLEOTIDE SEQUENCE</scope>
    <source>
        <strain evidence="2">NI907</strain>
    </source>
</reference>
<evidence type="ECO:0000313" key="1">
    <source>
        <dbReference type="Proteomes" id="UP000515153"/>
    </source>
</evidence>
<dbReference type="Proteomes" id="UP000515153">
    <property type="component" value="Chromosome VII"/>
</dbReference>
<reference evidence="1 2" key="1">
    <citation type="journal article" date="2019" name="Mol. Biol. Evol.">
        <title>Blast fungal genomes show frequent chromosomal changes, gene gains and losses, and effector gene turnover.</title>
        <authorList>
            <person name="Gomez Luciano L.B."/>
            <person name="Jason Tsai I."/>
            <person name="Chuma I."/>
            <person name="Tosa Y."/>
            <person name="Chen Y.H."/>
            <person name="Li J.Y."/>
            <person name="Li M.Y."/>
            <person name="Jade Lu M.Y."/>
            <person name="Nakayashiki H."/>
            <person name="Li W.H."/>
        </authorList>
    </citation>
    <scope>NUCLEOTIDE SEQUENCE [LARGE SCALE GENOMIC DNA]</scope>
    <source>
        <strain evidence="1 2">NI907</strain>
    </source>
</reference>
<dbReference type="GeneID" id="41965613"/>